<keyword evidence="3" id="KW-0813">Transport</keyword>
<dbReference type="EMBL" id="JAVFWO010000001">
    <property type="protein sequence ID" value="MDQ7877030.1"/>
    <property type="molecule type" value="Genomic_DNA"/>
</dbReference>
<dbReference type="Proteomes" id="UP001235133">
    <property type="component" value="Unassembled WGS sequence"/>
</dbReference>
<proteinExistence type="predicted"/>
<dbReference type="InterPro" id="IPR013099">
    <property type="entry name" value="K_chnl_dom"/>
</dbReference>
<dbReference type="Pfam" id="PF07885">
    <property type="entry name" value="Ion_trans_2"/>
    <property type="match status" value="1"/>
</dbReference>
<accession>A0ABU0YXH8</accession>
<evidence type="ECO:0000259" key="2">
    <source>
        <dbReference type="Pfam" id="PF07885"/>
    </source>
</evidence>
<reference evidence="3 4" key="1">
    <citation type="submission" date="2023-08" db="EMBL/GenBank/DDBJ databases">
        <title>Microbacterium psychrotolerans sp. nov., a psychrotolerant bacterium isolated from soil in Heilongjiang Province, China.</title>
        <authorList>
            <person name="An P."/>
            <person name="Zhao D."/>
            <person name="Xiang H."/>
        </authorList>
    </citation>
    <scope>NUCLEOTIDE SEQUENCE [LARGE SCALE GENOMIC DNA]</scope>
    <source>
        <strain evidence="3 4">QXD-8</strain>
    </source>
</reference>
<keyword evidence="4" id="KW-1185">Reference proteome</keyword>
<feature type="transmembrane region" description="Helical" evidence="1">
    <location>
        <begin position="129"/>
        <end position="150"/>
    </location>
</feature>
<keyword evidence="1" id="KW-0472">Membrane</keyword>
<keyword evidence="1" id="KW-1133">Transmembrane helix</keyword>
<feature type="domain" description="Potassium channel" evidence="2">
    <location>
        <begin position="72"/>
        <end position="150"/>
    </location>
</feature>
<keyword evidence="3" id="KW-0406">Ion transport</keyword>
<dbReference type="GO" id="GO:0034220">
    <property type="term" value="P:monoatomic ion transmembrane transport"/>
    <property type="evidence" value="ECO:0007669"/>
    <property type="project" value="UniProtKB-KW"/>
</dbReference>
<organism evidence="3 4">
    <name type="scientific">Microbacterium psychrotolerans</name>
    <dbReference type="NCBI Taxonomy" id="3068321"/>
    <lineage>
        <taxon>Bacteria</taxon>
        <taxon>Bacillati</taxon>
        <taxon>Actinomycetota</taxon>
        <taxon>Actinomycetes</taxon>
        <taxon>Micrococcales</taxon>
        <taxon>Microbacteriaceae</taxon>
        <taxon>Microbacterium</taxon>
    </lineage>
</organism>
<evidence type="ECO:0000256" key="1">
    <source>
        <dbReference type="SAM" id="Phobius"/>
    </source>
</evidence>
<feature type="transmembrane region" description="Helical" evidence="1">
    <location>
        <begin position="6"/>
        <end position="25"/>
    </location>
</feature>
<dbReference type="RefSeq" id="WP_308866428.1">
    <property type="nucleotide sequence ID" value="NZ_JAVFWO010000001.1"/>
</dbReference>
<protein>
    <submittedName>
        <fullName evidence="3">Potassium channel family protein</fullName>
    </submittedName>
</protein>
<feature type="transmembrane region" description="Helical" evidence="1">
    <location>
        <begin position="56"/>
        <end position="78"/>
    </location>
</feature>
<sequence>MSAVSTIGGIILIVVALNDVFHTLLRPSATGRLTTLVFRGTWSIARRRAARIHINGPLTVVAAISVWIVLIAVGWALIYLPHIPDGFSYSAGVDPASYHGFVEALTFSLVALTTLGLGDVVPIDPVIRALAPLEALTGFALLSAAVSWFMQLHPALTRRRAVAIELTALSEAGITRMPDSISAAHAVAIVESISRSLAAVTADLVQNAEIFYFTEKDERLSSSRALAYALQLRDAAIAAPTSDVRAAGGVLARILDELARVVRTRYVHAAGESTDDILRAAAGSHGHAWS</sequence>
<gene>
    <name evidence="3" type="ORF">Q9R08_03480</name>
</gene>
<comment type="caution">
    <text evidence="3">The sequence shown here is derived from an EMBL/GenBank/DDBJ whole genome shotgun (WGS) entry which is preliminary data.</text>
</comment>
<dbReference type="Gene3D" id="1.10.287.70">
    <property type="match status" value="1"/>
</dbReference>
<evidence type="ECO:0000313" key="4">
    <source>
        <dbReference type="Proteomes" id="UP001235133"/>
    </source>
</evidence>
<keyword evidence="3" id="KW-0407">Ion channel</keyword>
<name>A0ABU0YXH8_9MICO</name>
<feature type="transmembrane region" description="Helical" evidence="1">
    <location>
        <begin position="98"/>
        <end position="117"/>
    </location>
</feature>
<evidence type="ECO:0000313" key="3">
    <source>
        <dbReference type="EMBL" id="MDQ7877030.1"/>
    </source>
</evidence>
<keyword evidence="1" id="KW-0812">Transmembrane</keyword>
<dbReference type="SUPFAM" id="SSF81324">
    <property type="entry name" value="Voltage-gated potassium channels"/>
    <property type="match status" value="1"/>
</dbReference>